<dbReference type="FunFam" id="1.10.3720.10:FF:000006">
    <property type="entry name" value="Glutamate/aspartate ABC transporter, permease protein GltK"/>
    <property type="match status" value="1"/>
</dbReference>
<keyword evidence="7 8" id="KW-0472">Membrane</keyword>
<keyword evidence="4 8" id="KW-0812">Transmembrane</keyword>
<feature type="domain" description="ABC transmembrane type-1" evidence="9">
    <location>
        <begin position="15"/>
        <end position="203"/>
    </location>
</feature>
<evidence type="ECO:0000256" key="4">
    <source>
        <dbReference type="ARBA" id="ARBA00022692"/>
    </source>
</evidence>
<comment type="similarity">
    <text evidence="8">Belongs to the binding-protein-dependent transport system permease family.</text>
</comment>
<protein>
    <submittedName>
        <fullName evidence="10">Amino acid ABC transporter permease</fullName>
    </submittedName>
</protein>
<comment type="caution">
    <text evidence="10">The sequence shown here is derived from an EMBL/GenBank/DDBJ whole genome shotgun (WGS) entry which is preliminary data.</text>
</comment>
<evidence type="ECO:0000256" key="7">
    <source>
        <dbReference type="ARBA" id="ARBA00023136"/>
    </source>
</evidence>
<feature type="transmembrane region" description="Helical" evidence="8">
    <location>
        <begin position="84"/>
        <end position="103"/>
    </location>
</feature>
<dbReference type="InterPro" id="IPR010065">
    <property type="entry name" value="AA_ABC_transptr_permease_3TM"/>
</dbReference>
<keyword evidence="11" id="KW-1185">Reference proteome</keyword>
<dbReference type="Pfam" id="PF00528">
    <property type="entry name" value="BPD_transp_1"/>
    <property type="match status" value="1"/>
</dbReference>
<feature type="transmembrane region" description="Helical" evidence="8">
    <location>
        <begin position="181"/>
        <end position="198"/>
    </location>
</feature>
<feature type="transmembrane region" description="Helical" evidence="8">
    <location>
        <begin position="53"/>
        <end position="72"/>
    </location>
</feature>
<keyword evidence="3" id="KW-1003">Cell membrane</keyword>
<reference evidence="10" key="1">
    <citation type="submission" date="2020-08" db="EMBL/GenBank/DDBJ databases">
        <title>Genome public.</title>
        <authorList>
            <person name="Liu C."/>
            <person name="Sun Q."/>
        </authorList>
    </citation>
    <scope>NUCLEOTIDE SEQUENCE</scope>
    <source>
        <strain evidence="10">NSJ-44</strain>
    </source>
</reference>
<evidence type="ECO:0000256" key="5">
    <source>
        <dbReference type="ARBA" id="ARBA00022970"/>
    </source>
</evidence>
<dbReference type="InterPro" id="IPR035906">
    <property type="entry name" value="MetI-like_sf"/>
</dbReference>
<proteinExistence type="inferred from homology"/>
<dbReference type="AlphaFoldDB" id="A0A926D1B7"/>
<dbReference type="RefSeq" id="WP_138295245.1">
    <property type="nucleotide sequence ID" value="NZ_JACRSO010000001.1"/>
</dbReference>
<dbReference type="EMBL" id="JACRSO010000001">
    <property type="protein sequence ID" value="MBC8528510.1"/>
    <property type="molecule type" value="Genomic_DNA"/>
</dbReference>
<dbReference type="PANTHER" id="PTHR30614:SF0">
    <property type="entry name" value="L-CYSTINE TRANSPORT SYSTEM PERMEASE PROTEIN TCYL"/>
    <property type="match status" value="1"/>
</dbReference>
<dbReference type="InterPro" id="IPR000515">
    <property type="entry name" value="MetI-like"/>
</dbReference>
<comment type="subcellular location">
    <subcellularLocation>
        <location evidence="1 8">Cell membrane</location>
        <topology evidence="1 8">Multi-pass membrane protein</topology>
    </subcellularLocation>
</comment>
<dbReference type="PANTHER" id="PTHR30614">
    <property type="entry name" value="MEMBRANE COMPONENT OF AMINO ACID ABC TRANSPORTER"/>
    <property type="match status" value="1"/>
</dbReference>
<organism evidence="10 11">
    <name type="scientific">Luoshenia tenuis</name>
    <dbReference type="NCBI Taxonomy" id="2763654"/>
    <lineage>
        <taxon>Bacteria</taxon>
        <taxon>Bacillati</taxon>
        <taxon>Bacillota</taxon>
        <taxon>Clostridia</taxon>
        <taxon>Christensenellales</taxon>
        <taxon>Christensenellaceae</taxon>
        <taxon>Luoshenia</taxon>
    </lineage>
</organism>
<evidence type="ECO:0000256" key="1">
    <source>
        <dbReference type="ARBA" id="ARBA00004651"/>
    </source>
</evidence>
<evidence type="ECO:0000313" key="11">
    <source>
        <dbReference type="Proteomes" id="UP000654279"/>
    </source>
</evidence>
<dbReference type="SUPFAM" id="SSF161098">
    <property type="entry name" value="MetI-like"/>
    <property type="match status" value="1"/>
</dbReference>
<keyword evidence="6 8" id="KW-1133">Transmembrane helix</keyword>
<dbReference type="GO" id="GO:0022857">
    <property type="term" value="F:transmembrane transporter activity"/>
    <property type="evidence" value="ECO:0007669"/>
    <property type="project" value="InterPro"/>
</dbReference>
<dbReference type="Proteomes" id="UP000654279">
    <property type="component" value="Unassembled WGS sequence"/>
</dbReference>
<dbReference type="NCBIfam" id="TIGR01726">
    <property type="entry name" value="HEQRo_perm_3TM"/>
    <property type="match status" value="1"/>
</dbReference>
<evidence type="ECO:0000256" key="3">
    <source>
        <dbReference type="ARBA" id="ARBA00022475"/>
    </source>
</evidence>
<dbReference type="GO" id="GO:0043190">
    <property type="term" value="C:ATP-binding cassette (ABC) transporter complex"/>
    <property type="evidence" value="ECO:0007669"/>
    <property type="project" value="InterPro"/>
</dbReference>
<sequence length="213" mass="23748">MSRLGDLLQSLCMGSLTTIELFVLTILIALPVGFVLALGSISKRKPLKWVINVYILVMRGTPLMLQILFVYFGIGMLGIKIDRFLAAVLSITINYAAYFSEIFRGGIQSIEKGQFEAADMLGMTYGQTMRRIVLPQVFKRVLPSVGNEVINLVKDTALVYTIGLSELLHAGNIAMMRDSNIIPLVIAGVFYLVMNALVTKGLHWTESKFDYYR</sequence>
<evidence type="ECO:0000256" key="8">
    <source>
        <dbReference type="RuleBase" id="RU363032"/>
    </source>
</evidence>
<evidence type="ECO:0000256" key="2">
    <source>
        <dbReference type="ARBA" id="ARBA00022448"/>
    </source>
</evidence>
<evidence type="ECO:0000259" key="9">
    <source>
        <dbReference type="PROSITE" id="PS50928"/>
    </source>
</evidence>
<dbReference type="GO" id="GO:0006865">
    <property type="term" value="P:amino acid transport"/>
    <property type="evidence" value="ECO:0007669"/>
    <property type="project" value="UniProtKB-KW"/>
</dbReference>
<evidence type="ECO:0000313" key="10">
    <source>
        <dbReference type="EMBL" id="MBC8528510.1"/>
    </source>
</evidence>
<dbReference type="InterPro" id="IPR043429">
    <property type="entry name" value="ArtM/GltK/GlnP/TcyL/YhdX-like"/>
</dbReference>
<keyword evidence="5" id="KW-0029">Amino-acid transport</keyword>
<dbReference type="PROSITE" id="PS50928">
    <property type="entry name" value="ABC_TM1"/>
    <property type="match status" value="1"/>
</dbReference>
<dbReference type="CDD" id="cd06261">
    <property type="entry name" value="TM_PBP2"/>
    <property type="match status" value="1"/>
</dbReference>
<evidence type="ECO:0000256" key="6">
    <source>
        <dbReference type="ARBA" id="ARBA00022989"/>
    </source>
</evidence>
<accession>A0A926D1B7</accession>
<feature type="transmembrane region" description="Helical" evidence="8">
    <location>
        <begin position="20"/>
        <end position="41"/>
    </location>
</feature>
<name>A0A926D1B7_9FIRM</name>
<dbReference type="Gene3D" id="1.10.3720.10">
    <property type="entry name" value="MetI-like"/>
    <property type="match status" value="1"/>
</dbReference>
<gene>
    <name evidence="10" type="ORF">H8699_03545</name>
</gene>
<keyword evidence="2 8" id="KW-0813">Transport</keyword>